<protein>
    <submittedName>
        <fullName evidence="6">Oxidoreductase domain protein</fullName>
    </submittedName>
</protein>
<feature type="domain" description="Gfo/Idh/MocA-like oxidoreductase N-terminal" evidence="4">
    <location>
        <begin position="10"/>
        <end position="128"/>
    </location>
</feature>
<evidence type="ECO:0000256" key="1">
    <source>
        <dbReference type="ARBA" id="ARBA00010928"/>
    </source>
</evidence>
<evidence type="ECO:0000256" key="3">
    <source>
        <dbReference type="ARBA" id="ARBA00023027"/>
    </source>
</evidence>
<comment type="similarity">
    <text evidence="1">Belongs to the Gfo/Idh/MocA family.</text>
</comment>
<dbReference type="Pfam" id="PF22725">
    <property type="entry name" value="GFO_IDH_MocA_C3"/>
    <property type="match status" value="1"/>
</dbReference>
<dbReference type="PANTHER" id="PTHR22604">
    <property type="entry name" value="OXIDOREDUCTASES"/>
    <property type="match status" value="1"/>
</dbReference>
<reference evidence="6 7" key="1">
    <citation type="journal article" date="2013" name="ISME J.">
        <title>A metabolic model for members of the genus Tetrasphaera involved in enhanced biological phosphorus removal.</title>
        <authorList>
            <person name="Kristiansen R."/>
            <person name="Nguyen H.T.T."/>
            <person name="Saunders A.M."/>
            <person name="Nielsen J.L."/>
            <person name="Wimmer R."/>
            <person name="Le V.Q."/>
            <person name="McIlroy S.J."/>
            <person name="Petrovski S."/>
            <person name="Seviour R.J."/>
            <person name="Calteau A."/>
            <person name="Nielsen K.L."/>
            <person name="Nielsen P.H."/>
        </authorList>
    </citation>
    <scope>NUCLEOTIDE SEQUENCE [LARGE SCALE GENOMIC DNA]</scope>
    <source>
        <strain evidence="6 7">Ben110</strain>
    </source>
</reference>
<dbReference type="AlphaFoldDB" id="W6JZN7"/>
<dbReference type="GO" id="GO:0016491">
    <property type="term" value="F:oxidoreductase activity"/>
    <property type="evidence" value="ECO:0007669"/>
    <property type="project" value="UniProtKB-KW"/>
</dbReference>
<dbReference type="Proteomes" id="UP000035763">
    <property type="component" value="Unassembled WGS sequence"/>
</dbReference>
<dbReference type="InterPro" id="IPR036291">
    <property type="entry name" value="NAD(P)-bd_dom_sf"/>
</dbReference>
<feature type="domain" description="GFO/IDH/MocA-like oxidoreductase" evidence="5">
    <location>
        <begin position="137"/>
        <end position="259"/>
    </location>
</feature>
<sequence>MTVLPEVEPLRIGLLGAARIAPLSIVSPAQATGARLVAVAARDRSRAADFAAAHGVERVVESYDALLADPEVEAVYNPLANGLHAPWNARIAAAGKHVLAEKPSAANAAEARDVADAVRAAGVVFMEAFHFPYHPLFQRTCELIGQGAIGEVRHIDVPLLMPDPGADDPRWRMDLAGGSMMDLGCYSLSCLALLGEQFCGGSFTINTAEAAEREGHPGVDSHLFVAGEFPSGAKGSGGSDMDAKDWSFTLVVTGSEGEIVVPSFPLPHEDDRLILRHTAAAPRSRRLPDEAADLTSERDGDVVEHLGNRSSYTYQLEAFAAAVRSGAPVVTDAEFAVRNMSLVDSAYVAAGLPVRESITP</sequence>
<evidence type="ECO:0000259" key="4">
    <source>
        <dbReference type="Pfam" id="PF01408"/>
    </source>
</evidence>
<dbReference type="Gene3D" id="3.30.360.10">
    <property type="entry name" value="Dihydrodipicolinate Reductase, domain 2"/>
    <property type="match status" value="1"/>
</dbReference>
<dbReference type="RefSeq" id="WP_048695189.1">
    <property type="nucleotide sequence ID" value="NZ_HG764815.1"/>
</dbReference>
<evidence type="ECO:0000259" key="5">
    <source>
        <dbReference type="Pfam" id="PF22725"/>
    </source>
</evidence>
<dbReference type="InterPro" id="IPR055170">
    <property type="entry name" value="GFO_IDH_MocA-like_dom"/>
</dbReference>
<dbReference type="Pfam" id="PF01408">
    <property type="entry name" value="GFO_IDH_MocA"/>
    <property type="match status" value="1"/>
</dbReference>
<dbReference type="STRING" id="1193182.BN11_470011"/>
<evidence type="ECO:0000313" key="7">
    <source>
        <dbReference type="Proteomes" id="UP000035763"/>
    </source>
</evidence>
<evidence type="ECO:0000256" key="2">
    <source>
        <dbReference type="ARBA" id="ARBA00023002"/>
    </source>
</evidence>
<dbReference type="InterPro" id="IPR000683">
    <property type="entry name" value="Gfo/Idh/MocA-like_OxRdtase_N"/>
</dbReference>
<organism evidence="6 7">
    <name type="scientific">Nostocoides australiense Ben110</name>
    <dbReference type="NCBI Taxonomy" id="1193182"/>
    <lineage>
        <taxon>Bacteria</taxon>
        <taxon>Bacillati</taxon>
        <taxon>Actinomycetota</taxon>
        <taxon>Actinomycetes</taxon>
        <taxon>Micrococcales</taxon>
        <taxon>Intrasporangiaceae</taxon>
        <taxon>Nostocoides</taxon>
    </lineage>
</organism>
<gene>
    <name evidence="6" type="ORF">BN11_470011</name>
</gene>
<keyword evidence="2" id="KW-0560">Oxidoreductase</keyword>
<dbReference type="PANTHER" id="PTHR22604:SF105">
    <property type="entry name" value="TRANS-1,2-DIHYDROBENZENE-1,2-DIOL DEHYDROGENASE"/>
    <property type="match status" value="1"/>
</dbReference>
<dbReference type="InterPro" id="IPR050984">
    <property type="entry name" value="Gfo/Idh/MocA_domain"/>
</dbReference>
<proteinExistence type="inferred from homology"/>
<keyword evidence="7" id="KW-1185">Reference proteome</keyword>
<evidence type="ECO:0000313" key="6">
    <source>
        <dbReference type="EMBL" id="CCH74682.1"/>
    </source>
</evidence>
<name>W6JZN7_9MICO</name>
<dbReference type="Gene3D" id="3.40.50.720">
    <property type="entry name" value="NAD(P)-binding Rossmann-like Domain"/>
    <property type="match status" value="1"/>
</dbReference>
<accession>W6JZN7</accession>
<comment type="caution">
    <text evidence="6">The sequence shown here is derived from an EMBL/GenBank/DDBJ whole genome shotgun (WGS) entry which is preliminary data.</text>
</comment>
<dbReference type="SUPFAM" id="SSF51735">
    <property type="entry name" value="NAD(P)-binding Rossmann-fold domains"/>
    <property type="match status" value="1"/>
</dbReference>
<keyword evidence="3" id="KW-0520">NAD</keyword>
<dbReference type="SUPFAM" id="SSF55347">
    <property type="entry name" value="Glyceraldehyde-3-phosphate dehydrogenase-like, C-terminal domain"/>
    <property type="match status" value="1"/>
</dbReference>
<dbReference type="GO" id="GO:0000166">
    <property type="term" value="F:nucleotide binding"/>
    <property type="evidence" value="ECO:0007669"/>
    <property type="project" value="InterPro"/>
</dbReference>
<dbReference type="OrthoDB" id="9815825at2"/>
<dbReference type="EMBL" id="CAJA01000412">
    <property type="protein sequence ID" value="CCH74682.1"/>
    <property type="molecule type" value="Genomic_DNA"/>
</dbReference>